<sequence>MTGSSPRPPLTSAATSAPPFIPVPPCAAEGAPSPVRATGRTLRWGIVSTGTVAELVAHDLLMLEDAQLVAVSSRDAARAAGFAGRYGAPRSYGDNGGVPGHGHLFADPDIEVVYIATPHGQHYEVARAALEAGKHVLCEKSLTINAAESTELVQLARTRGLFLMEAVWTRFLPGIHRALSVVGSGELGEVAWLHADLGFPADQDPRWRLWDPAAGGGALLDLAVYPLTWAVGVLGFPQSAQASGWLNHDGVDPQEAVTLTYPGGRQAQLMMSLVGSCPRNATVSCTGGWLRTGDPLHNPPLLEIHPVGGEDRVERFEPVGHNYTYELRETTRCIQEGLQQSPTMSWDHTLATMRLFDGLRAQLGLKYPNDHHH</sequence>
<name>A0ABP7DE04_9MICC</name>
<reference evidence="8" key="1">
    <citation type="journal article" date="2019" name="Int. J. Syst. Evol. Microbiol.">
        <title>The Global Catalogue of Microorganisms (GCM) 10K type strain sequencing project: providing services to taxonomists for standard genome sequencing and annotation.</title>
        <authorList>
            <consortium name="The Broad Institute Genomics Platform"/>
            <consortium name="The Broad Institute Genome Sequencing Center for Infectious Disease"/>
            <person name="Wu L."/>
            <person name="Ma J."/>
        </authorList>
    </citation>
    <scope>NUCLEOTIDE SEQUENCE [LARGE SCALE GENOMIC DNA]</scope>
    <source>
        <strain evidence="8">JCM 30742</strain>
    </source>
</reference>
<feature type="domain" description="GFO/IDH/MocA-like oxidoreductase" evidence="6">
    <location>
        <begin position="177"/>
        <end position="291"/>
    </location>
</feature>
<dbReference type="InterPro" id="IPR036291">
    <property type="entry name" value="NAD(P)-bd_dom_sf"/>
</dbReference>
<dbReference type="InterPro" id="IPR055170">
    <property type="entry name" value="GFO_IDH_MocA-like_dom"/>
</dbReference>
<evidence type="ECO:0000313" key="7">
    <source>
        <dbReference type="EMBL" id="GAA3702985.1"/>
    </source>
</evidence>
<dbReference type="InterPro" id="IPR050984">
    <property type="entry name" value="Gfo/Idh/MocA_domain"/>
</dbReference>
<evidence type="ECO:0000259" key="6">
    <source>
        <dbReference type="Pfam" id="PF22725"/>
    </source>
</evidence>
<proteinExistence type="inferred from homology"/>
<dbReference type="InterPro" id="IPR000683">
    <property type="entry name" value="Gfo/Idh/MocA-like_OxRdtase_N"/>
</dbReference>
<keyword evidence="8" id="KW-1185">Reference proteome</keyword>
<dbReference type="PANTHER" id="PTHR22604">
    <property type="entry name" value="OXIDOREDUCTASES"/>
    <property type="match status" value="1"/>
</dbReference>
<dbReference type="Gene3D" id="3.30.360.10">
    <property type="entry name" value="Dihydrodipicolinate Reductase, domain 2"/>
    <property type="match status" value="1"/>
</dbReference>
<dbReference type="SUPFAM" id="SSF51735">
    <property type="entry name" value="NAD(P)-binding Rossmann-fold domains"/>
    <property type="match status" value="1"/>
</dbReference>
<keyword evidence="2" id="KW-0560">Oxidoreductase</keyword>
<evidence type="ECO:0000256" key="4">
    <source>
        <dbReference type="SAM" id="MobiDB-lite"/>
    </source>
</evidence>
<dbReference type="PANTHER" id="PTHR22604:SF105">
    <property type="entry name" value="TRANS-1,2-DIHYDROBENZENE-1,2-DIOL DEHYDROGENASE"/>
    <property type="match status" value="1"/>
</dbReference>
<feature type="region of interest" description="Disordered" evidence="4">
    <location>
        <begin position="1"/>
        <end position="25"/>
    </location>
</feature>
<gene>
    <name evidence="7" type="ORF">GCM10023081_44180</name>
</gene>
<dbReference type="Pfam" id="PF01408">
    <property type="entry name" value="GFO_IDH_MocA"/>
    <property type="match status" value="1"/>
</dbReference>
<dbReference type="Pfam" id="PF22725">
    <property type="entry name" value="GFO_IDH_MocA_C3"/>
    <property type="match status" value="1"/>
</dbReference>
<organism evidence="7 8">
    <name type="scientific">Arthrobacter ginkgonis</name>
    <dbReference type="NCBI Taxonomy" id="1630594"/>
    <lineage>
        <taxon>Bacteria</taxon>
        <taxon>Bacillati</taxon>
        <taxon>Actinomycetota</taxon>
        <taxon>Actinomycetes</taxon>
        <taxon>Micrococcales</taxon>
        <taxon>Micrococcaceae</taxon>
        <taxon>Arthrobacter</taxon>
    </lineage>
</organism>
<evidence type="ECO:0000259" key="5">
    <source>
        <dbReference type="Pfam" id="PF01408"/>
    </source>
</evidence>
<protein>
    <submittedName>
        <fullName evidence="7">Gfo/Idh/MocA family oxidoreductase</fullName>
    </submittedName>
</protein>
<evidence type="ECO:0000313" key="8">
    <source>
        <dbReference type="Proteomes" id="UP001500752"/>
    </source>
</evidence>
<feature type="domain" description="Gfo/Idh/MocA-like oxidoreductase N-terminal" evidence="5">
    <location>
        <begin position="42"/>
        <end position="164"/>
    </location>
</feature>
<dbReference type="SUPFAM" id="SSF55347">
    <property type="entry name" value="Glyceraldehyde-3-phosphate dehydrogenase-like, C-terminal domain"/>
    <property type="match status" value="1"/>
</dbReference>
<comment type="similarity">
    <text evidence="1">Belongs to the Gfo/Idh/MocA family.</text>
</comment>
<evidence type="ECO:0000256" key="1">
    <source>
        <dbReference type="ARBA" id="ARBA00010928"/>
    </source>
</evidence>
<evidence type="ECO:0000256" key="2">
    <source>
        <dbReference type="ARBA" id="ARBA00023002"/>
    </source>
</evidence>
<evidence type="ECO:0000256" key="3">
    <source>
        <dbReference type="ARBA" id="ARBA00023027"/>
    </source>
</evidence>
<dbReference type="EMBL" id="BAABEO010000034">
    <property type="protein sequence ID" value="GAA3702985.1"/>
    <property type="molecule type" value="Genomic_DNA"/>
</dbReference>
<dbReference type="Proteomes" id="UP001500752">
    <property type="component" value="Unassembled WGS sequence"/>
</dbReference>
<keyword evidence="3" id="KW-0520">NAD</keyword>
<accession>A0ABP7DE04</accession>
<dbReference type="Gene3D" id="3.40.50.720">
    <property type="entry name" value="NAD(P)-binding Rossmann-like Domain"/>
    <property type="match status" value="1"/>
</dbReference>
<dbReference type="RefSeq" id="WP_345154361.1">
    <property type="nucleotide sequence ID" value="NZ_BAABEO010000034.1"/>
</dbReference>
<comment type="caution">
    <text evidence="7">The sequence shown here is derived from an EMBL/GenBank/DDBJ whole genome shotgun (WGS) entry which is preliminary data.</text>
</comment>